<comment type="caution">
    <text evidence="1">The sequence shown here is derived from an EMBL/GenBank/DDBJ whole genome shotgun (WGS) entry which is preliminary data.</text>
</comment>
<accession>A0ABR8V8G7</accession>
<name>A0ABR8V8G7_9BACT</name>
<sequence>MRKDLLFSVANLAQEQGYQKAKEAIVKWNNDADVDKYWAMRVAHLAVKFGLEAANNAINNPEQWDGRTETEKMADAILGYNAHFDPDFDNSEKQYFVGGLQEVKGAPGSYQLAETPQEETNSFAAAIDMDTRAILKHPDMQPQAAMERESFMRK</sequence>
<gene>
    <name evidence="1" type="ORF">H9626_02330</name>
</gene>
<evidence type="ECO:0000313" key="1">
    <source>
        <dbReference type="EMBL" id="MBD8001058.1"/>
    </source>
</evidence>
<protein>
    <submittedName>
        <fullName evidence="1">Uncharacterized protein</fullName>
    </submittedName>
</protein>
<evidence type="ECO:0000313" key="2">
    <source>
        <dbReference type="Proteomes" id="UP000616346"/>
    </source>
</evidence>
<dbReference type="Proteomes" id="UP000616346">
    <property type="component" value="Unassembled WGS sequence"/>
</dbReference>
<proteinExistence type="predicted"/>
<keyword evidence="2" id="KW-1185">Reference proteome</keyword>
<organism evidence="1 2">
    <name type="scientific">Phocaeicola faecium</name>
    <dbReference type="NCBI Taxonomy" id="2762213"/>
    <lineage>
        <taxon>Bacteria</taxon>
        <taxon>Pseudomonadati</taxon>
        <taxon>Bacteroidota</taxon>
        <taxon>Bacteroidia</taxon>
        <taxon>Bacteroidales</taxon>
        <taxon>Bacteroidaceae</taxon>
        <taxon>Phocaeicola</taxon>
    </lineage>
</organism>
<dbReference type="RefSeq" id="WP_191709443.1">
    <property type="nucleotide sequence ID" value="NZ_JACSPQ010000001.1"/>
</dbReference>
<dbReference type="EMBL" id="JACSPQ010000001">
    <property type="protein sequence ID" value="MBD8001058.1"/>
    <property type="molecule type" value="Genomic_DNA"/>
</dbReference>
<reference evidence="1 2" key="1">
    <citation type="submission" date="2020-08" db="EMBL/GenBank/DDBJ databases">
        <title>A Genomic Blueprint of the Chicken Gut Microbiome.</title>
        <authorList>
            <person name="Gilroy R."/>
            <person name="Ravi A."/>
            <person name="Getino M."/>
            <person name="Pursley I."/>
            <person name="Horton D.L."/>
            <person name="Alikhan N.-F."/>
            <person name="Baker D."/>
            <person name="Gharbi K."/>
            <person name="Hall N."/>
            <person name="Watson M."/>
            <person name="Adriaenssens E.M."/>
            <person name="Foster-Nyarko E."/>
            <person name="Jarju S."/>
            <person name="Secka A."/>
            <person name="Antonio M."/>
            <person name="Oren A."/>
            <person name="Chaudhuri R."/>
            <person name="La Ragione R.M."/>
            <person name="Hildebrand F."/>
            <person name="Pallen M.J."/>
        </authorList>
    </citation>
    <scope>NUCLEOTIDE SEQUENCE [LARGE SCALE GENOMIC DNA]</scope>
    <source>
        <strain evidence="1 2">Sa1YUN3</strain>
    </source>
</reference>